<dbReference type="GO" id="GO:0005829">
    <property type="term" value="C:cytosol"/>
    <property type="evidence" value="ECO:0007669"/>
    <property type="project" value="TreeGrafter"/>
</dbReference>
<dbReference type="UniPathway" id="UPA00344"/>
<accession>A0A2V3HU33</accession>
<evidence type="ECO:0000256" key="1">
    <source>
        <dbReference type="ARBA" id="ARBA00001946"/>
    </source>
</evidence>
<dbReference type="InterPro" id="IPR036688">
    <property type="entry name" value="MoeA_C_domain_IV_sf"/>
</dbReference>
<dbReference type="GO" id="GO:0006777">
    <property type="term" value="P:Mo-molybdopterin cofactor biosynthetic process"/>
    <property type="evidence" value="ECO:0007669"/>
    <property type="project" value="UniProtKB-KW"/>
</dbReference>
<evidence type="ECO:0000313" key="11">
    <source>
        <dbReference type="EMBL" id="PXF22382.1"/>
    </source>
</evidence>
<proteinExistence type="predicted"/>
<comment type="cofactor">
    <cofactor evidence="1">
        <name>Mg(2+)</name>
        <dbReference type="ChEBI" id="CHEBI:18420"/>
    </cofactor>
</comment>
<dbReference type="EMBL" id="PSPG01000001">
    <property type="protein sequence ID" value="PXF22382.1"/>
    <property type="molecule type" value="Genomic_DNA"/>
</dbReference>
<keyword evidence="4" id="KW-0500">Molybdenum</keyword>
<dbReference type="NCBIfam" id="NF045515">
    <property type="entry name" value="Glp_gephyrin"/>
    <property type="match status" value="1"/>
</dbReference>
<organism evidence="11 12">
    <name type="scientific">Candidatus Thalassarchaeum betae</name>
    <dbReference type="NCBI Taxonomy" id="2599289"/>
    <lineage>
        <taxon>Archaea</taxon>
        <taxon>Methanobacteriati</taxon>
        <taxon>Thermoplasmatota</taxon>
        <taxon>Candidatus Poseidoniia</taxon>
        <taxon>Candidatus Poseidoniales</taxon>
        <taxon>Candidatus Thalassarchaeaceae</taxon>
        <taxon>Candidatus Thalassarchaeum</taxon>
    </lineage>
</organism>
<dbReference type="InterPro" id="IPR038987">
    <property type="entry name" value="MoeA-like"/>
</dbReference>
<dbReference type="Gene3D" id="2.170.190.11">
    <property type="entry name" value="Molybdopterin biosynthesis moea protein, domain 3"/>
    <property type="match status" value="1"/>
</dbReference>
<dbReference type="Pfam" id="PF03454">
    <property type="entry name" value="MoeA_C"/>
    <property type="match status" value="1"/>
</dbReference>
<dbReference type="PANTHER" id="PTHR10192:SF5">
    <property type="entry name" value="GEPHYRIN"/>
    <property type="match status" value="1"/>
</dbReference>
<gene>
    <name evidence="11" type="ORF">CXX69_00095</name>
</gene>
<evidence type="ECO:0000256" key="6">
    <source>
        <dbReference type="ARBA" id="ARBA00022723"/>
    </source>
</evidence>
<dbReference type="SUPFAM" id="SSF63882">
    <property type="entry name" value="MoeA N-terminal region -like"/>
    <property type="match status" value="1"/>
</dbReference>
<dbReference type="FunFam" id="3.40.980.10:FF:000004">
    <property type="entry name" value="Molybdopterin molybdenumtransferase"/>
    <property type="match status" value="1"/>
</dbReference>
<feature type="domain" description="MoaB/Mog" evidence="10">
    <location>
        <begin position="193"/>
        <end position="331"/>
    </location>
</feature>
<comment type="catalytic activity">
    <reaction evidence="9">
        <text>adenylyl-molybdopterin + molybdate = Mo-molybdopterin + AMP + H(+)</text>
        <dbReference type="Rhea" id="RHEA:35047"/>
        <dbReference type="ChEBI" id="CHEBI:15378"/>
        <dbReference type="ChEBI" id="CHEBI:36264"/>
        <dbReference type="ChEBI" id="CHEBI:62727"/>
        <dbReference type="ChEBI" id="CHEBI:71302"/>
        <dbReference type="ChEBI" id="CHEBI:456215"/>
        <dbReference type="EC" id="2.10.1.1"/>
    </reaction>
</comment>
<dbReference type="Pfam" id="PF00994">
    <property type="entry name" value="MoCF_biosynth"/>
    <property type="match status" value="1"/>
</dbReference>
<evidence type="ECO:0000256" key="7">
    <source>
        <dbReference type="ARBA" id="ARBA00022842"/>
    </source>
</evidence>
<dbReference type="Gene3D" id="3.90.105.10">
    <property type="entry name" value="Molybdopterin biosynthesis moea protein, domain 2"/>
    <property type="match status" value="1"/>
</dbReference>
<dbReference type="GO" id="GO:0046872">
    <property type="term" value="F:metal ion binding"/>
    <property type="evidence" value="ECO:0007669"/>
    <property type="project" value="UniProtKB-KW"/>
</dbReference>
<dbReference type="InterPro" id="IPR036425">
    <property type="entry name" value="MoaB/Mog-like_dom_sf"/>
</dbReference>
<evidence type="ECO:0000256" key="4">
    <source>
        <dbReference type="ARBA" id="ARBA00022505"/>
    </source>
</evidence>
<dbReference type="GO" id="GO:0061599">
    <property type="term" value="F:molybdopterin molybdotransferase activity"/>
    <property type="evidence" value="ECO:0007669"/>
    <property type="project" value="UniProtKB-EC"/>
</dbReference>
<dbReference type="SUPFAM" id="SSF53218">
    <property type="entry name" value="Molybdenum cofactor biosynthesis proteins"/>
    <property type="match status" value="1"/>
</dbReference>
<evidence type="ECO:0000313" key="12">
    <source>
        <dbReference type="Proteomes" id="UP000248161"/>
    </source>
</evidence>
<sequence>MTHIGRTLQLNRRSSVMETGVTLERGIELACSAPFTRHTEKVSLDEAADRVLAAHLASKVDDPCFDNSAMDGWAVRAEDCLQDGAELRIIGTSQAGANAPPPVASGEACRIMTGAPMPEGADAIVMIEDSEETDGLVRISGPARPNYIRRRGENLILDQIALHAGTQMSPAAVSLAATMGHDEIEVVARPRIAVISTGDELVPPGQELSEGEIHESNSYGLASLVERMGGEAVRFDIIHDTIEGLRDALDSAANDCDALITSGGVSMGQWDLVRKLMEEEGTPLFWRLRLSPGGPPIFGTWKGTPLFGLPGNPVSSHVVFIALVAPWMSHCMEAHPELGPKLAEKVKVKLVDSVRGARGKLCMRRIMIKPAGDGLSASVHTHQGSGNIHSMVAHNGLTLLPPDTDAEAGDTIDALWLR</sequence>
<dbReference type="InterPro" id="IPR005111">
    <property type="entry name" value="MoeA_C_domain_IV"/>
</dbReference>
<dbReference type="PANTHER" id="PTHR10192">
    <property type="entry name" value="MOLYBDOPTERIN BIOSYNTHESIS PROTEIN"/>
    <property type="match status" value="1"/>
</dbReference>
<evidence type="ECO:0000256" key="8">
    <source>
        <dbReference type="ARBA" id="ARBA00023150"/>
    </source>
</evidence>
<dbReference type="SUPFAM" id="SSF63867">
    <property type="entry name" value="MoeA C-terminal domain-like"/>
    <property type="match status" value="1"/>
</dbReference>
<evidence type="ECO:0000256" key="5">
    <source>
        <dbReference type="ARBA" id="ARBA00022679"/>
    </source>
</evidence>
<dbReference type="Proteomes" id="UP000248161">
    <property type="component" value="Unassembled WGS sequence"/>
</dbReference>
<evidence type="ECO:0000256" key="3">
    <source>
        <dbReference type="ARBA" id="ARBA00013269"/>
    </source>
</evidence>
<keyword evidence="7" id="KW-0460">Magnesium</keyword>
<evidence type="ECO:0000256" key="2">
    <source>
        <dbReference type="ARBA" id="ARBA00005046"/>
    </source>
</evidence>
<dbReference type="SMART" id="SM00852">
    <property type="entry name" value="MoCF_biosynth"/>
    <property type="match status" value="1"/>
</dbReference>
<dbReference type="InterPro" id="IPR005110">
    <property type="entry name" value="MoeA_linker/N"/>
</dbReference>
<reference evidence="11 12" key="1">
    <citation type="journal article" date="2015" name="Nat. Commun.">
        <title>Genomic and transcriptomic evidence for scavenging of diverse organic compounds by widespread deep-sea archaea.</title>
        <authorList>
            <person name="Li M."/>
            <person name="Baker B.J."/>
            <person name="Anantharaman K."/>
            <person name="Jain S."/>
            <person name="Breier J.A."/>
            <person name="Dick G.J."/>
        </authorList>
    </citation>
    <scope>NUCLEOTIDE SEQUENCE [LARGE SCALE GENOMIC DNA]</scope>
    <source>
        <strain evidence="11">Cayman_51_deep</strain>
    </source>
</reference>
<name>A0A2V3HU33_9ARCH</name>
<evidence type="ECO:0000256" key="9">
    <source>
        <dbReference type="ARBA" id="ARBA00047317"/>
    </source>
</evidence>
<dbReference type="AlphaFoldDB" id="A0A2V3HU33"/>
<dbReference type="NCBIfam" id="TIGR00177">
    <property type="entry name" value="molyb_syn"/>
    <property type="match status" value="1"/>
</dbReference>
<protein>
    <recommendedName>
        <fullName evidence="3">molybdopterin molybdotransferase</fullName>
        <ecNumber evidence="3">2.10.1.1</ecNumber>
    </recommendedName>
</protein>
<dbReference type="CDD" id="cd00887">
    <property type="entry name" value="MoeA"/>
    <property type="match status" value="1"/>
</dbReference>
<dbReference type="Gene3D" id="2.40.340.10">
    <property type="entry name" value="MoeA, C-terminal, domain IV"/>
    <property type="match status" value="1"/>
</dbReference>
<keyword evidence="6" id="KW-0479">Metal-binding</keyword>
<dbReference type="FunFam" id="2.170.190.11:FF:000001">
    <property type="entry name" value="Molybdopterin molybdenumtransferase"/>
    <property type="match status" value="1"/>
</dbReference>
<dbReference type="EC" id="2.10.1.1" evidence="3"/>
<comment type="pathway">
    <text evidence="2">Cofactor biosynthesis; molybdopterin biosynthesis.</text>
</comment>
<dbReference type="InterPro" id="IPR001453">
    <property type="entry name" value="MoaB/Mog_dom"/>
</dbReference>
<dbReference type="InterPro" id="IPR036135">
    <property type="entry name" value="MoeA_linker/N_sf"/>
</dbReference>
<keyword evidence="8" id="KW-0501">Molybdenum cofactor biosynthesis</keyword>
<evidence type="ECO:0000259" key="10">
    <source>
        <dbReference type="SMART" id="SM00852"/>
    </source>
</evidence>
<keyword evidence="5 11" id="KW-0808">Transferase</keyword>
<dbReference type="Gene3D" id="3.40.980.10">
    <property type="entry name" value="MoaB/Mog-like domain"/>
    <property type="match status" value="1"/>
</dbReference>
<dbReference type="Pfam" id="PF03453">
    <property type="entry name" value="MoeA_N"/>
    <property type="match status" value="1"/>
</dbReference>
<comment type="caution">
    <text evidence="11">The sequence shown here is derived from an EMBL/GenBank/DDBJ whole genome shotgun (WGS) entry which is preliminary data.</text>
</comment>